<protein>
    <recommendedName>
        <fullName evidence="4">WW domain-containing protein</fullName>
    </recommendedName>
</protein>
<reference evidence="2" key="1">
    <citation type="journal article" date="2023" name="Mol. Phylogenet. Evol.">
        <title>Genome-scale phylogeny and comparative genomics of the fungal order Sordariales.</title>
        <authorList>
            <person name="Hensen N."/>
            <person name="Bonometti L."/>
            <person name="Westerberg I."/>
            <person name="Brannstrom I.O."/>
            <person name="Guillou S."/>
            <person name="Cros-Aarteil S."/>
            <person name="Calhoun S."/>
            <person name="Haridas S."/>
            <person name="Kuo A."/>
            <person name="Mondo S."/>
            <person name="Pangilinan J."/>
            <person name="Riley R."/>
            <person name="LaButti K."/>
            <person name="Andreopoulos B."/>
            <person name="Lipzen A."/>
            <person name="Chen C."/>
            <person name="Yan M."/>
            <person name="Daum C."/>
            <person name="Ng V."/>
            <person name="Clum A."/>
            <person name="Steindorff A."/>
            <person name="Ohm R.A."/>
            <person name="Martin F."/>
            <person name="Silar P."/>
            <person name="Natvig D.O."/>
            <person name="Lalanne C."/>
            <person name="Gautier V."/>
            <person name="Ament-Velasquez S.L."/>
            <person name="Kruys A."/>
            <person name="Hutchinson M.I."/>
            <person name="Powell A.J."/>
            <person name="Barry K."/>
            <person name="Miller A.N."/>
            <person name="Grigoriev I.V."/>
            <person name="Debuchy R."/>
            <person name="Gladieux P."/>
            <person name="Hiltunen Thoren M."/>
            <person name="Johannesson H."/>
        </authorList>
    </citation>
    <scope>NUCLEOTIDE SEQUENCE</scope>
    <source>
        <strain evidence="2">CBS 333.67</strain>
    </source>
</reference>
<reference evidence="2" key="2">
    <citation type="submission" date="2023-06" db="EMBL/GenBank/DDBJ databases">
        <authorList>
            <consortium name="Lawrence Berkeley National Laboratory"/>
            <person name="Mondo S.J."/>
            <person name="Hensen N."/>
            <person name="Bonometti L."/>
            <person name="Westerberg I."/>
            <person name="Brannstrom I.O."/>
            <person name="Guillou S."/>
            <person name="Cros-Aarteil S."/>
            <person name="Calhoun S."/>
            <person name="Haridas S."/>
            <person name="Kuo A."/>
            <person name="Pangilinan J."/>
            <person name="Riley R."/>
            <person name="Labutti K."/>
            <person name="Andreopoulos B."/>
            <person name="Lipzen A."/>
            <person name="Chen C."/>
            <person name="Yanf M."/>
            <person name="Daum C."/>
            <person name="Ng V."/>
            <person name="Clum A."/>
            <person name="Steindorff A."/>
            <person name="Ohm R."/>
            <person name="Martin F."/>
            <person name="Silar P."/>
            <person name="Natvig D."/>
            <person name="Lalanne C."/>
            <person name="Gautier V."/>
            <person name="Ament-Velasquez S.L."/>
            <person name="Kruys A."/>
            <person name="Hutchinson M.I."/>
            <person name="Powell A.J."/>
            <person name="Barry K."/>
            <person name="Miller A.N."/>
            <person name="Grigoriev I.V."/>
            <person name="Debuchy R."/>
            <person name="Gladieux P."/>
            <person name="Thoren M.H."/>
            <person name="Johannesson H."/>
        </authorList>
    </citation>
    <scope>NUCLEOTIDE SEQUENCE</scope>
    <source>
        <strain evidence="2">CBS 333.67</strain>
    </source>
</reference>
<dbReference type="AlphaFoldDB" id="A0AAJ0GY10"/>
<feature type="compositionally biased region" description="Acidic residues" evidence="1">
    <location>
        <begin position="115"/>
        <end position="127"/>
    </location>
</feature>
<dbReference type="Proteomes" id="UP001273166">
    <property type="component" value="Unassembled WGS sequence"/>
</dbReference>
<name>A0AAJ0GY10_9PEZI</name>
<dbReference type="EMBL" id="JAUDZG010000002">
    <property type="protein sequence ID" value="KAK3307825.1"/>
    <property type="molecule type" value="Genomic_DNA"/>
</dbReference>
<gene>
    <name evidence="2" type="ORF">B0T15DRAFT_409892</name>
</gene>
<comment type="caution">
    <text evidence="2">The sequence shown here is derived from an EMBL/GenBank/DDBJ whole genome shotgun (WGS) entry which is preliminary data.</text>
</comment>
<feature type="compositionally biased region" description="Pro residues" evidence="1">
    <location>
        <begin position="1"/>
        <end position="10"/>
    </location>
</feature>
<dbReference type="GeneID" id="87884191"/>
<proteinExistence type="predicted"/>
<dbReference type="Gene3D" id="2.20.70.10">
    <property type="match status" value="1"/>
</dbReference>
<dbReference type="RefSeq" id="XP_062723605.1">
    <property type="nucleotide sequence ID" value="XM_062865362.1"/>
</dbReference>
<evidence type="ECO:0008006" key="4">
    <source>
        <dbReference type="Google" id="ProtNLM"/>
    </source>
</evidence>
<evidence type="ECO:0000313" key="3">
    <source>
        <dbReference type="Proteomes" id="UP001273166"/>
    </source>
</evidence>
<accession>A0AAJ0GY10</accession>
<feature type="region of interest" description="Disordered" evidence="1">
    <location>
        <begin position="94"/>
        <end position="176"/>
    </location>
</feature>
<organism evidence="2 3">
    <name type="scientific">Chaetomium strumarium</name>
    <dbReference type="NCBI Taxonomy" id="1170767"/>
    <lineage>
        <taxon>Eukaryota</taxon>
        <taxon>Fungi</taxon>
        <taxon>Dikarya</taxon>
        <taxon>Ascomycota</taxon>
        <taxon>Pezizomycotina</taxon>
        <taxon>Sordariomycetes</taxon>
        <taxon>Sordariomycetidae</taxon>
        <taxon>Sordariales</taxon>
        <taxon>Chaetomiaceae</taxon>
        <taxon>Chaetomium</taxon>
    </lineage>
</organism>
<evidence type="ECO:0000256" key="1">
    <source>
        <dbReference type="SAM" id="MobiDB-lite"/>
    </source>
</evidence>
<sequence length="327" mass="36082">MTTPSDPPPSYEQAIKDHPHSLPQEPRNGIPLHARRSMEDELRPLPAGWVRDFDPETQHQFFVDTTATPPRSIWQHPYDDDVYLNSLPAPERERILATGHSATEMHRRPSTADIVAEDSDTDDDDDPFSSASAAALPPRPKKKEDNDRRSLGRRLKDHLTGTTHEERARERERRARAEEELYRQHQALRRAMREAMRTGQPQPLGRDESRGGEEVFIEPPGVRFPGVVEVRRVSPFVSEVVYDERRPAGRYLRTEGLYGGGGGGGLGFGGGEMYGGGGYPYGGGGWQRPGVAYCRVPGRGYGGGLGVPMMAPLFGGMVLGGLAGSMM</sequence>
<feature type="compositionally biased region" description="Basic and acidic residues" evidence="1">
    <location>
        <begin position="157"/>
        <end position="176"/>
    </location>
</feature>
<keyword evidence="3" id="KW-1185">Reference proteome</keyword>
<feature type="region of interest" description="Disordered" evidence="1">
    <location>
        <begin position="1"/>
        <end position="39"/>
    </location>
</feature>
<evidence type="ECO:0000313" key="2">
    <source>
        <dbReference type="EMBL" id="KAK3307825.1"/>
    </source>
</evidence>